<proteinExistence type="predicted"/>
<dbReference type="Proteomes" id="UP000017800">
    <property type="component" value="Unassembled WGS sequence"/>
</dbReference>
<reference evidence="2 3" key="1">
    <citation type="submission" date="2013-10" db="EMBL/GenBank/DDBJ databases">
        <authorList>
            <person name="Ichikawa N."/>
            <person name="Kimura A."/>
            <person name="Ohji S."/>
            <person name="Hosoyama A."/>
            <person name="Fujita N."/>
        </authorList>
    </citation>
    <scope>NUCLEOTIDE SEQUENCE [LARGE SCALE GENOMIC DNA]</scope>
    <source>
        <strain evidence="2 3">NBRC 102217</strain>
    </source>
</reference>
<dbReference type="RefSeq" id="WP_023405035.1">
    <property type="nucleotide sequence ID" value="NZ_BAUJ01000054.1"/>
</dbReference>
<protein>
    <recommendedName>
        <fullName evidence="1">CD-NTase associated protein 4-like DNA endonuclease domain-containing protein</fullName>
    </recommendedName>
</protein>
<reference evidence="2 3" key="2">
    <citation type="submission" date="2013-11" db="EMBL/GenBank/DDBJ databases">
        <title>Whole genome shotgun sequence of Vibrio halioticoli NBRC 102217.</title>
        <authorList>
            <person name="Isaki S."/>
            <person name="Kimura A."/>
            <person name="Ohji S."/>
            <person name="Hosoyama A."/>
            <person name="Fujita N."/>
            <person name="Hashimoto M."/>
            <person name="Hosoyama Y."/>
            <person name="Yamazoe A."/>
        </authorList>
    </citation>
    <scope>NUCLEOTIDE SEQUENCE [LARGE SCALE GENOMIC DNA]</scope>
    <source>
        <strain evidence="2 3">NBRC 102217</strain>
    </source>
</reference>
<evidence type="ECO:0000259" key="1">
    <source>
        <dbReference type="Pfam" id="PF14130"/>
    </source>
</evidence>
<dbReference type="EMBL" id="BAUJ01000054">
    <property type="protein sequence ID" value="GAD90719.1"/>
    <property type="molecule type" value="Genomic_DNA"/>
</dbReference>
<dbReference type="eggNOG" id="ENOG503181E">
    <property type="taxonomic scope" value="Bacteria"/>
</dbReference>
<dbReference type="OrthoDB" id="6618953at2"/>
<keyword evidence="3" id="KW-1185">Reference proteome</keyword>
<gene>
    <name evidence="2" type="ORF">VHA01S_054_00130</name>
</gene>
<evidence type="ECO:0000313" key="2">
    <source>
        <dbReference type="EMBL" id="GAD90719.1"/>
    </source>
</evidence>
<feature type="domain" description="CD-NTase associated protein 4-like DNA endonuclease" evidence="1">
    <location>
        <begin position="13"/>
        <end position="217"/>
    </location>
</feature>
<name>V5F5B1_9VIBR</name>
<dbReference type="AlphaFoldDB" id="V5F5B1"/>
<comment type="caution">
    <text evidence="2">The sequence shown here is derived from an EMBL/GenBank/DDBJ whole genome shotgun (WGS) entry which is preliminary data.</text>
</comment>
<dbReference type="InterPro" id="IPR025382">
    <property type="entry name" value="Cap4-like_endonuclease_dom"/>
</dbReference>
<dbReference type="GO" id="GO:0004518">
    <property type="term" value="F:nuclease activity"/>
    <property type="evidence" value="ECO:0007669"/>
    <property type="project" value="InterPro"/>
</dbReference>
<sequence>MTDNPLAEAQRESAGASTSGKYGFQVHWALCAIIDKHKQKKEYAVFVEHHEDVVIANSLEADAAQFEFYQVKNVGKPYTSGALTKRAKGANSTLKSSVLGKLLSSCIDTQYEDRITTIGLVSSSGFSLGIDKDLKLDVIKTGDIERAELGHLTQAIHKELNILLIPEHLHFIVPEIQLKNQEDYVVSRFAYLVNSLFPGAYSNPVDIYRAVIDEMGRLSRLEYDYKDWERLIENKSLTSTNVQEVITVHSSYSGIDDLKNEFNDLVGELNLGSRQQRTLKRDFAKLALSRAGFMSALDIEVTESFRTSYGKVDASQFSDDASHVNALVQQAQNDGLLTKIPDQDKLILEVIYCLLKA</sequence>
<organism evidence="2 3">
    <name type="scientific">Vibrio halioticoli NBRC 102217</name>
    <dbReference type="NCBI Taxonomy" id="1219072"/>
    <lineage>
        <taxon>Bacteria</taxon>
        <taxon>Pseudomonadati</taxon>
        <taxon>Pseudomonadota</taxon>
        <taxon>Gammaproteobacteria</taxon>
        <taxon>Vibrionales</taxon>
        <taxon>Vibrionaceae</taxon>
        <taxon>Vibrio</taxon>
    </lineage>
</organism>
<dbReference type="Pfam" id="PF14130">
    <property type="entry name" value="Cap4_nuclease"/>
    <property type="match status" value="1"/>
</dbReference>
<accession>V5F5B1</accession>
<evidence type="ECO:0000313" key="3">
    <source>
        <dbReference type="Proteomes" id="UP000017800"/>
    </source>
</evidence>